<dbReference type="SUPFAM" id="SSF103473">
    <property type="entry name" value="MFS general substrate transporter"/>
    <property type="match status" value="1"/>
</dbReference>
<evidence type="ECO:0000256" key="1">
    <source>
        <dbReference type="ARBA" id="ARBA00004370"/>
    </source>
</evidence>
<feature type="transmembrane region" description="Helical" evidence="7">
    <location>
        <begin position="109"/>
        <end position="126"/>
    </location>
</feature>
<evidence type="ECO:0000256" key="3">
    <source>
        <dbReference type="ARBA" id="ARBA00022597"/>
    </source>
</evidence>
<comment type="caution">
    <text evidence="9">The sequence shown here is derived from an EMBL/GenBank/DDBJ whole genome shotgun (WGS) entry which is preliminary data.</text>
</comment>
<keyword evidence="6 7" id="KW-0472">Membrane</keyword>
<dbReference type="GO" id="GO:0016020">
    <property type="term" value="C:membrane"/>
    <property type="evidence" value="ECO:0007669"/>
    <property type="project" value="UniProtKB-SubCell"/>
</dbReference>
<dbReference type="Pfam" id="PF00083">
    <property type="entry name" value="Sugar_tr"/>
    <property type="match status" value="1"/>
</dbReference>
<evidence type="ECO:0000256" key="6">
    <source>
        <dbReference type="ARBA" id="ARBA00023136"/>
    </source>
</evidence>
<dbReference type="Gene3D" id="1.20.1250.20">
    <property type="entry name" value="MFS general substrate transporter like domains"/>
    <property type="match status" value="2"/>
</dbReference>
<feature type="transmembrane region" description="Helical" evidence="7">
    <location>
        <begin position="132"/>
        <end position="149"/>
    </location>
</feature>
<dbReference type="PANTHER" id="PTHR48021:SF25">
    <property type="entry name" value="SUGAR TRANSPORTER ERD6-LIKE 5"/>
    <property type="match status" value="1"/>
</dbReference>
<feature type="transmembrane region" description="Helical" evidence="7">
    <location>
        <begin position="209"/>
        <end position="226"/>
    </location>
</feature>
<reference evidence="9" key="1">
    <citation type="submission" date="2020-09" db="EMBL/GenBank/DDBJ databases">
        <title>Genome-Enabled Discovery of Anthraquinone Biosynthesis in Senna tora.</title>
        <authorList>
            <person name="Kang S.-H."/>
            <person name="Pandey R.P."/>
            <person name="Lee C.-M."/>
            <person name="Sim J.-S."/>
            <person name="Jeong J.-T."/>
            <person name="Choi B.-S."/>
            <person name="Jung M."/>
            <person name="Ginzburg D."/>
            <person name="Zhao K."/>
            <person name="Won S.Y."/>
            <person name="Oh T.-J."/>
            <person name="Yu Y."/>
            <person name="Kim N.-H."/>
            <person name="Lee O.R."/>
            <person name="Lee T.-H."/>
            <person name="Bashyal P."/>
            <person name="Kim T.-S."/>
            <person name="Lee W.-H."/>
            <person name="Kawkins C."/>
            <person name="Kim C.-K."/>
            <person name="Kim J.S."/>
            <person name="Ahn B.O."/>
            <person name="Rhee S.Y."/>
            <person name="Sohng J.K."/>
        </authorList>
    </citation>
    <scope>NUCLEOTIDE SEQUENCE</scope>
    <source>
        <tissue evidence="9">Leaf</tissue>
    </source>
</reference>
<dbReference type="GO" id="GO:0022857">
    <property type="term" value="F:transmembrane transporter activity"/>
    <property type="evidence" value="ECO:0007669"/>
    <property type="project" value="InterPro"/>
</dbReference>
<evidence type="ECO:0000313" key="10">
    <source>
        <dbReference type="Proteomes" id="UP000634136"/>
    </source>
</evidence>
<evidence type="ECO:0000256" key="2">
    <source>
        <dbReference type="ARBA" id="ARBA00010992"/>
    </source>
</evidence>
<evidence type="ECO:0000256" key="4">
    <source>
        <dbReference type="ARBA" id="ARBA00022692"/>
    </source>
</evidence>
<dbReference type="InterPro" id="IPR050549">
    <property type="entry name" value="MFS_Trehalose_Transporter"/>
</dbReference>
<keyword evidence="3 9" id="KW-0762">Sugar transport</keyword>
<keyword evidence="3 9" id="KW-0813">Transport</keyword>
<evidence type="ECO:0000313" key="9">
    <source>
        <dbReference type="EMBL" id="KAF7817877.1"/>
    </source>
</evidence>
<gene>
    <name evidence="9" type="ORF">G2W53_023332</name>
</gene>
<dbReference type="AlphaFoldDB" id="A0A834TBK5"/>
<accession>A0A834TBK5</accession>
<dbReference type="Pfam" id="PF11250">
    <property type="entry name" value="FAF"/>
    <property type="match status" value="1"/>
</dbReference>
<proteinExistence type="inferred from homology"/>
<name>A0A834TBK5_9FABA</name>
<protein>
    <submittedName>
        <fullName evidence="9">Sugar transporter ERD6-like 5 isoform X2</fullName>
    </submittedName>
</protein>
<organism evidence="9 10">
    <name type="scientific">Senna tora</name>
    <dbReference type="NCBI Taxonomy" id="362788"/>
    <lineage>
        <taxon>Eukaryota</taxon>
        <taxon>Viridiplantae</taxon>
        <taxon>Streptophyta</taxon>
        <taxon>Embryophyta</taxon>
        <taxon>Tracheophyta</taxon>
        <taxon>Spermatophyta</taxon>
        <taxon>Magnoliopsida</taxon>
        <taxon>eudicotyledons</taxon>
        <taxon>Gunneridae</taxon>
        <taxon>Pentapetalae</taxon>
        <taxon>rosids</taxon>
        <taxon>fabids</taxon>
        <taxon>Fabales</taxon>
        <taxon>Fabaceae</taxon>
        <taxon>Caesalpinioideae</taxon>
        <taxon>Cassia clade</taxon>
        <taxon>Senna</taxon>
    </lineage>
</organism>
<feature type="transmembrane region" description="Helical" evidence="7">
    <location>
        <begin position="246"/>
        <end position="268"/>
    </location>
</feature>
<keyword evidence="4 7" id="KW-0812">Transmembrane</keyword>
<keyword evidence="5 7" id="KW-1133">Transmembrane helix</keyword>
<feature type="transmembrane region" description="Helical" evidence="7">
    <location>
        <begin position="31"/>
        <end position="57"/>
    </location>
</feature>
<dbReference type="EMBL" id="JAAIUW010000008">
    <property type="protein sequence ID" value="KAF7817877.1"/>
    <property type="molecule type" value="Genomic_DNA"/>
</dbReference>
<sequence>MEFGGEARRECLVGDIKHYEKPNKNKNNIIAVIKCSLTPLLALSTFVALCGSLSVGYASGFSSPTESEIMQDLGLSAAQYSLFGSMLTIGGLIGAVVNGKVADQFGRRGLLLSCGISLAYFMGIIIRWRTLALIGAIPCVLQAVGLFFVPESPRWMAKFGGENDFEVSLRRLRGKNIDCHQEAAEIRNFTETVEQHSEARVLELFQKRYAHALIVGLGLLCLQQFGGPKTYSYYASSIFEAAGYSSSVGTIAVAIVQVPAAALGVILSDKCGRRPLLMLNVRTYAHIYIYINYICYAVDCKWNVPGLFSCGPVFLFPANPFSKQVHSHFGLPWRIGVQCKLPGRNGRTTMGDSVRDLSHKYKRCSGKCSDSVLLDMRLVISMMKMLKKNIEYLLGLSSRSEDYSPLGGGLGLIIAIAIAANNENGKKVVESARVKPTKSEISTSGDEQKHNINSDDQIHYNCMDGERRIEKRKILKKSFPPPLSSFNLNGQRLYFLRAVRKEGRLELIEVRIHRPEIIHARRDGRLRIHLIPDHHQLITLVEQEQEKQEINNNDIKKLQEEEEWKIMMRGSSSTGEGMSRCHDQVFNHHHHHHHHMQMCGVGIM</sequence>
<feature type="domain" description="FAF" evidence="8">
    <location>
        <begin position="478"/>
        <end position="530"/>
    </location>
</feature>
<evidence type="ECO:0000256" key="7">
    <source>
        <dbReference type="SAM" id="Phobius"/>
    </source>
</evidence>
<feature type="transmembrane region" description="Helical" evidence="7">
    <location>
        <begin position="77"/>
        <end position="97"/>
    </location>
</feature>
<evidence type="ECO:0000256" key="5">
    <source>
        <dbReference type="ARBA" id="ARBA00022989"/>
    </source>
</evidence>
<dbReference type="InterPro" id="IPR036259">
    <property type="entry name" value="MFS_trans_sf"/>
</dbReference>
<comment type="subcellular location">
    <subcellularLocation>
        <location evidence="1">Membrane</location>
    </subcellularLocation>
</comment>
<evidence type="ECO:0000259" key="8">
    <source>
        <dbReference type="Pfam" id="PF11250"/>
    </source>
</evidence>
<dbReference type="InterPro" id="IPR005828">
    <property type="entry name" value="MFS_sugar_transport-like"/>
</dbReference>
<comment type="similarity">
    <text evidence="2">Belongs to the major facilitator superfamily. Sugar transporter (TC 2.A.1.1) family.</text>
</comment>
<dbReference type="PANTHER" id="PTHR48021">
    <property type="match status" value="1"/>
</dbReference>
<dbReference type="OrthoDB" id="6612291at2759"/>
<dbReference type="InterPro" id="IPR046431">
    <property type="entry name" value="FAF_dom"/>
</dbReference>
<dbReference type="Proteomes" id="UP000634136">
    <property type="component" value="Unassembled WGS sequence"/>
</dbReference>
<keyword evidence="10" id="KW-1185">Reference proteome</keyword>